<proteinExistence type="predicted"/>
<dbReference type="EMBL" id="JAANQT010003878">
    <property type="protein sequence ID" value="KAG1300667.1"/>
    <property type="molecule type" value="Genomic_DNA"/>
</dbReference>
<sequence>MNLVEEVDPYNVDTLLTLSQYRAFQSRFPAKATEELDTRIEEIASEIASGLEAGRKHNVYSDKQKAVFYYFNGIKLCKAAPSSRKAQIEPHTAQK</sequence>
<protein>
    <submittedName>
        <fullName evidence="1">Uncharacterized protein</fullName>
    </submittedName>
</protein>
<accession>A0A9P6WX25</accession>
<dbReference type="Proteomes" id="UP000716291">
    <property type="component" value="Unassembled WGS sequence"/>
</dbReference>
<keyword evidence="2" id="KW-1185">Reference proteome</keyword>
<evidence type="ECO:0000313" key="1">
    <source>
        <dbReference type="EMBL" id="KAG1300667.1"/>
    </source>
</evidence>
<dbReference type="OrthoDB" id="2270879at2759"/>
<gene>
    <name evidence="1" type="ORF">G6F64_012486</name>
</gene>
<name>A0A9P6WX25_RHIOR</name>
<comment type="caution">
    <text evidence="1">The sequence shown here is derived from an EMBL/GenBank/DDBJ whole genome shotgun (WGS) entry which is preliminary data.</text>
</comment>
<organism evidence="1 2">
    <name type="scientific">Rhizopus oryzae</name>
    <name type="common">Mucormycosis agent</name>
    <name type="synonym">Rhizopus arrhizus var. delemar</name>
    <dbReference type="NCBI Taxonomy" id="64495"/>
    <lineage>
        <taxon>Eukaryota</taxon>
        <taxon>Fungi</taxon>
        <taxon>Fungi incertae sedis</taxon>
        <taxon>Mucoromycota</taxon>
        <taxon>Mucoromycotina</taxon>
        <taxon>Mucoromycetes</taxon>
        <taxon>Mucorales</taxon>
        <taxon>Mucorineae</taxon>
        <taxon>Rhizopodaceae</taxon>
        <taxon>Rhizopus</taxon>
    </lineage>
</organism>
<dbReference type="AlphaFoldDB" id="A0A9P6WX25"/>
<evidence type="ECO:0000313" key="2">
    <source>
        <dbReference type="Proteomes" id="UP000716291"/>
    </source>
</evidence>
<reference evidence="1" key="1">
    <citation type="journal article" date="2020" name="Microb. Genom.">
        <title>Genetic diversity of clinical and environmental Mucorales isolates obtained from an investigation of mucormycosis cases among solid organ transplant recipients.</title>
        <authorList>
            <person name="Nguyen M.H."/>
            <person name="Kaul D."/>
            <person name="Muto C."/>
            <person name="Cheng S.J."/>
            <person name="Richter R.A."/>
            <person name="Bruno V.M."/>
            <person name="Liu G."/>
            <person name="Beyhan S."/>
            <person name="Sundermann A.J."/>
            <person name="Mounaud S."/>
            <person name="Pasculle A.W."/>
            <person name="Nierman W.C."/>
            <person name="Driscoll E."/>
            <person name="Cumbie R."/>
            <person name="Clancy C.J."/>
            <person name="Dupont C.L."/>
        </authorList>
    </citation>
    <scope>NUCLEOTIDE SEQUENCE</scope>
    <source>
        <strain evidence="1">GL11</strain>
    </source>
</reference>